<evidence type="ECO:0000256" key="1">
    <source>
        <dbReference type="ARBA" id="ARBA00006955"/>
    </source>
</evidence>
<dbReference type="SMART" id="SM00385">
    <property type="entry name" value="CYCLIN"/>
    <property type="match status" value="2"/>
</dbReference>
<dbReference type="RefSeq" id="XP_002507686.1">
    <property type="nucleotide sequence ID" value="XM_002507640.1"/>
</dbReference>
<dbReference type="AlphaFoldDB" id="C1FED7"/>
<evidence type="ECO:0000256" key="4">
    <source>
        <dbReference type="ARBA" id="ARBA00023306"/>
    </source>
</evidence>
<feature type="domain" description="Cyclin C-terminal" evidence="7">
    <location>
        <begin position="258"/>
        <end position="375"/>
    </location>
</feature>
<keyword evidence="4" id="KW-0131">Cell cycle</keyword>
<dbReference type="InterPro" id="IPR006671">
    <property type="entry name" value="Cyclin_N"/>
</dbReference>
<evidence type="ECO:0000313" key="9">
    <source>
        <dbReference type="Proteomes" id="UP000002009"/>
    </source>
</evidence>
<evidence type="ECO:0000256" key="2">
    <source>
        <dbReference type="ARBA" id="ARBA00022618"/>
    </source>
</evidence>
<gene>
    <name evidence="8" type="primary">CYCA</name>
    <name evidence="8" type="ORF">MICPUN_107361</name>
</gene>
<feature type="domain" description="Cyclin-like" evidence="6">
    <location>
        <begin position="165"/>
        <end position="249"/>
    </location>
</feature>
<reference evidence="8 9" key="1">
    <citation type="journal article" date="2009" name="Science">
        <title>Green evolution and dynamic adaptations revealed by genomes of the marine picoeukaryotes Micromonas.</title>
        <authorList>
            <person name="Worden A.Z."/>
            <person name="Lee J.H."/>
            <person name="Mock T."/>
            <person name="Rouze P."/>
            <person name="Simmons M.P."/>
            <person name="Aerts A.L."/>
            <person name="Allen A.E."/>
            <person name="Cuvelier M.L."/>
            <person name="Derelle E."/>
            <person name="Everett M.V."/>
            <person name="Foulon E."/>
            <person name="Grimwood J."/>
            <person name="Gundlach H."/>
            <person name="Henrissat B."/>
            <person name="Napoli C."/>
            <person name="McDonald S.M."/>
            <person name="Parker M.S."/>
            <person name="Rombauts S."/>
            <person name="Salamov A."/>
            <person name="Von Dassow P."/>
            <person name="Badger J.H."/>
            <person name="Coutinho P.M."/>
            <person name="Demir E."/>
            <person name="Dubchak I."/>
            <person name="Gentemann C."/>
            <person name="Eikrem W."/>
            <person name="Gready J.E."/>
            <person name="John U."/>
            <person name="Lanier W."/>
            <person name="Lindquist E.A."/>
            <person name="Lucas S."/>
            <person name="Mayer K.F."/>
            <person name="Moreau H."/>
            <person name="Not F."/>
            <person name="Otillar R."/>
            <person name="Panaud O."/>
            <person name="Pangilinan J."/>
            <person name="Paulsen I."/>
            <person name="Piegu B."/>
            <person name="Poliakov A."/>
            <person name="Robbens S."/>
            <person name="Schmutz J."/>
            <person name="Toulza E."/>
            <person name="Wyss T."/>
            <person name="Zelensky A."/>
            <person name="Zhou K."/>
            <person name="Armbrust E.V."/>
            <person name="Bhattacharya D."/>
            <person name="Goodenough U.W."/>
            <person name="Van de Peer Y."/>
            <person name="Grigoriev I.V."/>
        </authorList>
    </citation>
    <scope>NUCLEOTIDE SEQUENCE [LARGE SCALE GENOMIC DNA]</scope>
    <source>
        <strain evidence="9">RCC299 / NOUM17</strain>
    </source>
</reference>
<dbReference type="Pfam" id="PF00134">
    <property type="entry name" value="Cyclin_N"/>
    <property type="match status" value="1"/>
</dbReference>
<comment type="similarity">
    <text evidence="1">Belongs to the cyclin family. Cyclin AB subfamily.</text>
</comment>
<feature type="domain" description="Cyclin-like" evidence="6">
    <location>
        <begin position="262"/>
        <end position="344"/>
    </location>
</feature>
<keyword evidence="3 5" id="KW-0195">Cyclin</keyword>
<dbReference type="InterPro" id="IPR004367">
    <property type="entry name" value="Cyclin_C-dom"/>
</dbReference>
<dbReference type="eggNOG" id="KOG0654">
    <property type="taxonomic scope" value="Eukaryota"/>
</dbReference>
<evidence type="ECO:0008006" key="10">
    <source>
        <dbReference type="Google" id="ProtNLM"/>
    </source>
</evidence>
<dbReference type="OrthoDB" id="498396at2759"/>
<dbReference type="Pfam" id="PF02984">
    <property type="entry name" value="Cyclin_C"/>
    <property type="match status" value="1"/>
</dbReference>
<evidence type="ECO:0000313" key="8">
    <source>
        <dbReference type="EMBL" id="ACO68944.1"/>
    </source>
</evidence>
<dbReference type="OMA" id="IVELHAC"/>
<dbReference type="GeneID" id="8250215"/>
<accession>C1FED7</accession>
<dbReference type="KEGG" id="mis:MICPUN_107361"/>
<evidence type="ECO:0000256" key="3">
    <source>
        <dbReference type="ARBA" id="ARBA00023127"/>
    </source>
</evidence>
<evidence type="ECO:0000256" key="5">
    <source>
        <dbReference type="RuleBase" id="RU000383"/>
    </source>
</evidence>
<dbReference type="FunCoup" id="C1FED7">
    <property type="interactions" value="1585"/>
</dbReference>
<dbReference type="CDD" id="cd20504">
    <property type="entry name" value="CYCLIN_CCNA_rpt1"/>
    <property type="match status" value="1"/>
</dbReference>
<name>C1FED7_MICCC</name>
<dbReference type="PANTHER" id="PTHR10177">
    <property type="entry name" value="CYCLINS"/>
    <property type="match status" value="1"/>
</dbReference>
<organism evidence="8 9">
    <name type="scientific">Micromonas commoda (strain RCC299 / NOUM17 / CCMP2709)</name>
    <name type="common">Picoplanktonic green alga</name>
    <dbReference type="NCBI Taxonomy" id="296587"/>
    <lineage>
        <taxon>Eukaryota</taxon>
        <taxon>Viridiplantae</taxon>
        <taxon>Chlorophyta</taxon>
        <taxon>Mamiellophyceae</taxon>
        <taxon>Mamiellales</taxon>
        <taxon>Mamiellaceae</taxon>
        <taxon>Micromonas</taxon>
    </lineage>
</organism>
<dbReference type="GO" id="GO:0051301">
    <property type="term" value="P:cell division"/>
    <property type="evidence" value="ECO:0007669"/>
    <property type="project" value="UniProtKB-KW"/>
</dbReference>
<evidence type="ECO:0000259" key="7">
    <source>
        <dbReference type="SMART" id="SM01332"/>
    </source>
</evidence>
<dbReference type="Gene3D" id="1.10.472.10">
    <property type="entry name" value="Cyclin-like"/>
    <property type="match status" value="2"/>
</dbReference>
<sequence>MPLVCNPKTPPAAFAKTLTAQRAACRSLVVDCSLPSRARSARGALQNGKSWNCILTITFRSRAAWVGNVDEGTKDVSNENDLDSLSGTISEQKLLFDIAPGAHNTGMSEKEIRMANVDSNACAKEYTSDIFAHLQDVEKRYMPDARYMETVQSDVNSAMRGILVDWLVEVADEYKLSSETLFLTVAYVDRCLGVCMVARTQLQLVGITCMLIASKYEEIYAPQVDEFCYITDNTYSREHVLSMERMVLNALDFELTHPTSKTFLRRCFWAFNNTDTKVEFLASFLAELALLEYRLLRFLPSTVAAAAIHLSLLTLRIGSDVASVVQNATAHSEDLKGCIVELHACHVSSQKSSLSAVREKYAQTRFKCVSLITPPELRL</sequence>
<dbReference type="STRING" id="296587.C1FED7"/>
<dbReference type="InterPro" id="IPR036915">
    <property type="entry name" value="Cyclin-like_sf"/>
</dbReference>
<dbReference type="FunFam" id="1.10.472.10:FF:000167">
    <property type="entry name" value="Mitotic cyclin 6"/>
    <property type="match status" value="1"/>
</dbReference>
<dbReference type="InterPro" id="IPR039361">
    <property type="entry name" value="Cyclin"/>
</dbReference>
<proteinExistence type="inferred from homology"/>
<dbReference type="InterPro" id="IPR013763">
    <property type="entry name" value="Cyclin-like_dom"/>
</dbReference>
<dbReference type="EMBL" id="CP001574">
    <property type="protein sequence ID" value="ACO68944.1"/>
    <property type="molecule type" value="Genomic_DNA"/>
</dbReference>
<protein>
    <recommendedName>
        <fullName evidence="10">Cyclin N-terminal domain-containing protein</fullName>
    </recommendedName>
</protein>
<keyword evidence="2" id="KW-0132">Cell division</keyword>
<dbReference type="SMART" id="SM01332">
    <property type="entry name" value="Cyclin_C"/>
    <property type="match status" value="1"/>
</dbReference>
<evidence type="ECO:0000259" key="6">
    <source>
        <dbReference type="SMART" id="SM00385"/>
    </source>
</evidence>
<dbReference type="SUPFAM" id="SSF47954">
    <property type="entry name" value="Cyclin-like"/>
    <property type="match status" value="2"/>
</dbReference>
<dbReference type="Proteomes" id="UP000002009">
    <property type="component" value="Chromosome 1"/>
</dbReference>
<dbReference type="InParanoid" id="C1FED7"/>
<keyword evidence="9" id="KW-1185">Reference proteome</keyword>
<dbReference type="FunFam" id="1.10.472.10:FF:000013">
    <property type="entry name" value="Cyclin A1"/>
    <property type="match status" value="1"/>
</dbReference>